<keyword evidence="3" id="KW-1185">Reference proteome</keyword>
<evidence type="ECO:0000259" key="1">
    <source>
        <dbReference type="PROSITE" id="PS51186"/>
    </source>
</evidence>
<dbReference type="GO" id="GO:0016747">
    <property type="term" value="F:acyltransferase activity, transferring groups other than amino-acyl groups"/>
    <property type="evidence" value="ECO:0007669"/>
    <property type="project" value="InterPro"/>
</dbReference>
<protein>
    <submittedName>
        <fullName evidence="2">FR47-like protein</fullName>
    </submittedName>
</protein>
<dbReference type="PROSITE" id="PS51186">
    <property type="entry name" value="GNAT"/>
    <property type="match status" value="1"/>
</dbReference>
<dbReference type="Gene3D" id="3.40.630.30">
    <property type="match status" value="1"/>
</dbReference>
<dbReference type="SUPFAM" id="SSF55729">
    <property type="entry name" value="Acyl-CoA N-acyltransferases (Nat)"/>
    <property type="match status" value="1"/>
</dbReference>
<gene>
    <name evidence="2" type="ORF">SAMN04489718_0004</name>
</gene>
<dbReference type="AlphaFoldDB" id="A0A1H0XTY8"/>
<dbReference type="Proteomes" id="UP000199301">
    <property type="component" value="Unassembled WGS sequence"/>
</dbReference>
<organism evidence="2 3">
    <name type="scientific">Actinopolyspora saharensis</name>
    <dbReference type="NCBI Taxonomy" id="995062"/>
    <lineage>
        <taxon>Bacteria</taxon>
        <taxon>Bacillati</taxon>
        <taxon>Actinomycetota</taxon>
        <taxon>Actinomycetes</taxon>
        <taxon>Actinopolysporales</taxon>
        <taxon>Actinopolysporaceae</taxon>
        <taxon>Actinopolyspora</taxon>
    </lineage>
</organism>
<dbReference type="STRING" id="995062.SAMN04489718_0004"/>
<dbReference type="EMBL" id="FNKO01000001">
    <property type="protein sequence ID" value="SDQ06281.1"/>
    <property type="molecule type" value="Genomic_DNA"/>
</dbReference>
<dbReference type="Pfam" id="PF00583">
    <property type="entry name" value="Acetyltransf_1"/>
    <property type="match status" value="1"/>
</dbReference>
<sequence length="287" mass="31125">MGSMLVERHRSFESFREWTDGFYRADPVRHTLAVTTVAAARSYEAEPVLLTFHEGGGGNAATTSGAYLRTPPFPGQVAGLPRSGLPEVVTAVREHDPGLGAVTGPVECATAFAAEWCRHSGGSDHVRMRQRLYTLGELRPPEGVRGGEYVFTEEDFEWLARWRADYSRDAADTGVSGEPSVPELRAFMDGGRIPTLWTDGVQPVAMAFHSTPKYGTSRIGNVYTPSMHRGNGYGSAVTAAAAARARRAGADSVVLFTDADNPVTNSIYRGIGFVPDHDLVEIDLHRE</sequence>
<feature type="domain" description="N-acetyltransferase" evidence="1">
    <location>
        <begin position="146"/>
        <end position="287"/>
    </location>
</feature>
<proteinExistence type="predicted"/>
<evidence type="ECO:0000313" key="2">
    <source>
        <dbReference type="EMBL" id="SDQ06281.1"/>
    </source>
</evidence>
<dbReference type="InterPro" id="IPR000182">
    <property type="entry name" value="GNAT_dom"/>
</dbReference>
<accession>A0A1H0XTY8</accession>
<evidence type="ECO:0000313" key="3">
    <source>
        <dbReference type="Proteomes" id="UP000199301"/>
    </source>
</evidence>
<reference evidence="3" key="1">
    <citation type="submission" date="2016-10" db="EMBL/GenBank/DDBJ databases">
        <authorList>
            <person name="Varghese N."/>
            <person name="Submissions S."/>
        </authorList>
    </citation>
    <scope>NUCLEOTIDE SEQUENCE [LARGE SCALE GENOMIC DNA]</scope>
    <source>
        <strain evidence="3">DSM 45459</strain>
    </source>
</reference>
<dbReference type="InterPro" id="IPR016181">
    <property type="entry name" value="Acyl_CoA_acyltransferase"/>
</dbReference>
<name>A0A1H0XTY8_9ACTN</name>